<comment type="caution">
    <text evidence="2">The sequence shown here is derived from an EMBL/GenBank/DDBJ whole genome shotgun (WGS) entry which is preliminary data.</text>
</comment>
<dbReference type="EMBL" id="RCZP01000016">
    <property type="protein sequence ID" value="TPG53549.1"/>
    <property type="molecule type" value="Genomic_DNA"/>
</dbReference>
<gene>
    <name evidence="2" type="ORF">EAH89_16430</name>
</gene>
<sequence length="167" mass="17324">MAMQPDTGAQPPRPPARGRTARRSLGAALAMALASCAPAPDRTASRVLEEVLESHRASIASLDAGPAATRPLPSAPLSNAPAGRGAPGSVSALLGQSREGVIAVLGQPTRRRPEGEAEIWLYQGPNCALDVVLYRENRTPRVAWAAARASGTQRRTEAGCLSELVSG</sequence>
<accession>A0A502FVV2</accession>
<evidence type="ECO:0000313" key="3">
    <source>
        <dbReference type="Proteomes" id="UP000317078"/>
    </source>
</evidence>
<name>A0A502FVV2_9PROT</name>
<keyword evidence="3" id="KW-1185">Reference proteome</keyword>
<feature type="compositionally biased region" description="Low complexity" evidence="1">
    <location>
        <begin position="71"/>
        <end position="82"/>
    </location>
</feature>
<protein>
    <recommendedName>
        <fullName evidence="4">Outer membrane protein assembly factor BamE</fullName>
    </recommendedName>
</protein>
<evidence type="ECO:0000313" key="2">
    <source>
        <dbReference type="EMBL" id="TPG53549.1"/>
    </source>
</evidence>
<reference evidence="2 3" key="1">
    <citation type="journal article" date="2019" name="Environ. Microbiol.">
        <title>Species interactions and distinct microbial communities in high Arctic permafrost affected cryosols are associated with the CH4 and CO2 gas fluxes.</title>
        <authorList>
            <person name="Altshuler I."/>
            <person name="Hamel J."/>
            <person name="Turney S."/>
            <person name="Magnuson E."/>
            <person name="Levesque R."/>
            <person name="Greer C."/>
            <person name="Whyte L.G."/>
        </authorList>
    </citation>
    <scope>NUCLEOTIDE SEQUENCE [LARGE SCALE GENOMIC DNA]</scope>
    <source>
        <strain evidence="2 3">S9.3B</strain>
    </source>
</reference>
<evidence type="ECO:0008006" key="4">
    <source>
        <dbReference type="Google" id="ProtNLM"/>
    </source>
</evidence>
<dbReference type="Proteomes" id="UP000317078">
    <property type="component" value="Unassembled WGS sequence"/>
</dbReference>
<feature type="region of interest" description="Disordered" evidence="1">
    <location>
        <begin position="1"/>
        <end position="24"/>
    </location>
</feature>
<feature type="region of interest" description="Disordered" evidence="1">
    <location>
        <begin position="61"/>
        <end position="90"/>
    </location>
</feature>
<organism evidence="2 3">
    <name type="scientific">Muricoccus nepalensis</name>
    <dbReference type="NCBI Taxonomy" id="1854500"/>
    <lineage>
        <taxon>Bacteria</taxon>
        <taxon>Pseudomonadati</taxon>
        <taxon>Pseudomonadota</taxon>
        <taxon>Alphaproteobacteria</taxon>
        <taxon>Acetobacterales</taxon>
        <taxon>Roseomonadaceae</taxon>
        <taxon>Muricoccus</taxon>
    </lineage>
</organism>
<evidence type="ECO:0000256" key="1">
    <source>
        <dbReference type="SAM" id="MobiDB-lite"/>
    </source>
</evidence>
<dbReference type="AlphaFoldDB" id="A0A502FVV2"/>
<proteinExistence type="predicted"/>